<dbReference type="EMBL" id="WDEH01000055">
    <property type="protein sequence ID" value="KAB6132252.1"/>
    <property type="molecule type" value="Genomic_DNA"/>
</dbReference>
<proteinExistence type="predicted"/>
<dbReference type="RefSeq" id="WP_151921632.1">
    <property type="nucleotide sequence ID" value="NZ_JANUUS010000003.1"/>
</dbReference>
<feature type="compositionally biased region" description="Polar residues" evidence="1">
    <location>
        <begin position="192"/>
        <end position="204"/>
    </location>
</feature>
<reference evidence="3 4" key="1">
    <citation type="journal article" date="2019" name="Nat. Med.">
        <title>A library of human gut bacterial isolates paired with longitudinal multiomics data enables mechanistic microbiome research.</title>
        <authorList>
            <person name="Poyet M."/>
            <person name="Groussin M."/>
            <person name="Gibbons S.M."/>
            <person name="Avila-Pacheco J."/>
            <person name="Jiang X."/>
            <person name="Kearney S.M."/>
            <person name="Perrotta A.R."/>
            <person name="Berdy B."/>
            <person name="Zhao S."/>
            <person name="Lieberman T.D."/>
            <person name="Swanson P.K."/>
            <person name="Smith M."/>
            <person name="Roesemann S."/>
            <person name="Alexander J.E."/>
            <person name="Rich S.A."/>
            <person name="Livny J."/>
            <person name="Vlamakis H."/>
            <person name="Clish C."/>
            <person name="Bullock K."/>
            <person name="Deik A."/>
            <person name="Scott J."/>
            <person name="Pierce K.A."/>
            <person name="Xavier R.J."/>
            <person name="Alm E.J."/>
        </authorList>
    </citation>
    <scope>NUCLEOTIDE SEQUENCE [LARGE SCALE GENOMIC DNA]</scope>
    <source>
        <strain evidence="3 4">BIOML-A62</strain>
    </source>
</reference>
<evidence type="ECO:0000313" key="3">
    <source>
        <dbReference type="EMBL" id="KAB6132252.1"/>
    </source>
</evidence>
<name>A0A6A2RKX6_9BACE</name>
<feature type="domain" description="Lin1244/Lin1753-like N-terminal" evidence="2">
    <location>
        <begin position="8"/>
        <end position="101"/>
    </location>
</feature>
<feature type="region of interest" description="Disordered" evidence="1">
    <location>
        <begin position="169"/>
        <end position="258"/>
    </location>
</feature>
<comment type="caution">
    <text evidence="3">The sequence shown here is derived from an EMBL/GenBank/DDBJ whole genome shotgun (WGS) entry which is preliminary data.</text>
</comment>
<evidence type="ECO:0000259" key="2">
    <source>
        <dbReference type="Pfam" id="PF14297"/>
    </source>
</evidence>
<dbReference type="PANTHER" id="PTHR39196">
    <property type="entry name" value="PRIMOSOME, DNAD SUBUNIT"/>
    <property type="match status" value="1"/>
</dbReference>
<sequence length="414" mass="46801">MAKTGLSYYQAETDCFQDIKVKRLKKRYGCEGYAVYQYIQNEIYRVEGCYIRFTDDQLFDVSEYWGIEEQRVEKIIEYCTEVELFDTITWHTNHVLTSVDIQQRYLEICRRAKKKIVLPEDIRLVEIQDAPSGMDSTPLPAPLPLFSGQEIETKTGEAVYGSPQIDAQRETAAGTGKETATAAGISSGAIIPQSSAETPETPRNSAEKRHKEKESKENSPSIPRTIPPARDEEDKVSLSPDGNRGNVSAESCGKRPEHSEDYRLKLQRLGETCYNLGCSKGDVRKVLMIENIAMDDSPIWQLIEELKASGGRYSFTGDVLPALWGLVKTGRLQMMEEHTDEVKEGVHNVRQMLSGIGVPSYDMDELCEEAKGKEDVLQEVIREIRRSKGRILSVSCFIRSRLKKVKKNELQKTA</sequence>
<dbReference type="AlphaFoldDB" id="A0A6A2RKX6"/>
<evidence type="ECO:0000313" key="4">
    <source>
        <dbReference type="Proteomes" id="UP000487596"/>
    </source>
</evidence>
<dbReference type="Proteomes" id="UP000487596">
    <property type="component" value="Unassembled WGS sequence"/>
</dbReference>
<dbReference type="PANTHER" id="PTHR39196:SF1">
    <property type="entry name" value="PRIMOSOME, DNAD SUBUNIT"/>
    <property type="match status" value="1"/>
</dbReference>
<protein>
    <submittedName>
        <fullName evidence="3">DUF4373 domain-containing protein</fullName>
    </submittedName>
</protein>
<accession>A0A6A2RKX6</accession>
<dbReference type="Pfam" id="PF14297">
    <property type="entry name" value="Lin1244_N"/>
    <property type="match status" value="1"/>
</dbReference>
<feature type="compositionally biased region" description="Basic and acidic residues" evidence="1">
    <location>
        <begin position="205"/>
        <end position="217"/>
    </location>
</feature>
<organism evidence="3 4">
    <name type="scientific">Bacteroides xylanisolvens</name>
    <dbReference type="NCBI Taxonomy" id="371601"/>
    <lineage>
        <taxon>Bacteria</taxon>
        <taxon>Pseudomonadati</taxon>
        <taxon>Bacteroidota</taxon>
        <taxon>Bacteroidia</taxon>
        <taxon>Bacteroidales</taxon>
        <taxon>Bacteroidaceae</taxon>
        <taxon>Bacteroides</taxon>
    </lineage>
</organism>
<dbReference type="InterPro" id="IPR025400">
    <property type="entry name" value="Lin1244/Lin1753-like_N"/>
</dbReference>
<evidence type="ECO:0000256" key="1">
    <source>
        <dbReference type="SAM" id="MobiDB-lite"/>
    </source>
</evidence>
<gene>
    <name evidence="3" type="ORF">GA424_22740</name>
</gene>
<feature type="compositionally biased region" description="Low complexity" evidence="1">
    <location>
        <begin position="170"/>
        <end position="191"/>
    </location>
</feature>